<organism evidence="1 2">
    <name type="scientific">Chamaesiphon polymorphus CCALA 037</name>
    <dbReference type="NCBI Taxonomy" id="2107692"/>
    <lineage>
        <taxon>Bacteria</taxon>
        <taxon>Bacillati</taxon>
        <taxon>Cyanobacteriota</taxon>
        <taxon>Cyanophyceae</taxon>
        <taxon>Gomontiellales</taxon>
        <taxon>Chamaesiphonaceae</taxon>
        <taxon>Chamaesiphon</taxon>
    </lineage>
</organism>
<comment type="caution">
    <text evidence="1">The sequence shown here is derived from an EMBL/GenBank/DDBJ whole genome shotgun (WGS) entry which is preliminary data.</text>
</comment>
<evidence type="ECO:0000313" key="2">
    <source>
        <dbReference type="Proteomes" id="UP000238937"/>
    </source>
</evidence>
<proteinExistence type="predicted"/>
<gene>
    <name evidence="1" type="ORF">C7B77_11535</name>
</gene>
<dbReference type="RefSeq" id="WP_106304413.1">
    <property type="nucleotide sequence ID" value="NZ_PVWO01000120.1"/>
</dbReference>
<dbReference type="Proteomes" id="UP000238937">
    <property type="component" value="Unassembled WGS sequence"/>
</dbReference>
<keyword evidence="2" id="KW-1185">Reference proteome</keyword>
<accession>A0A2T1GG01</accession>
<dbReference type="EMBL" id="PVWO01000120">
    <property type="protein sequence ID" value="PSB56548.1"/>
    <property type="molecule type" value="Genomic_DNA"/>
</dbReference>
<evidence type="ECO:0008006" key="3">
    <source>
        <dbReference type="Google" id="ProtNLM"/>
    </source>
</evidence>
<name>A0A2T1GG01_9CYAN</name>
<protein>
    <recommendedName>
        <fullName evidence="3">Bacteriocin</fullName>
    </recommendedName>
</protein>
<sequence length="76" mass="7849">MANITVKDLTAYSDSGSFIRDLSDAELDLQGGGLFKVLKKIVKAIGSIFDAVEAVASIFGGGGGSSGGRNEHTHLH</sequence>
<dbReference type="AlphaFoldDB" id="A0A2T1GG01"/>
<evidence type="ECO:0000313" key="1">
    <source>
        <dbReference type="EMBL" id="PSB56548.1"/>
    </source>
</evidence>
<reference evidence="1 2" key="1">
    <citation type="submission" date="2018-03" db="EMBL/GenBank/DDBJ databases">
        <title>The ancient ancestry and fast evolution of plastids.</title>
        <authorList>
            <person name="Moore K.R."/>
            <person name="Magnabosco C."/>
            <person name="Momper L."/>
            <person name="Gold D.A."/>
            <person name="Bosak T."/>
            <person name="Fournier G.P."/>
        </authorList>
    </citation>
    <scope>NUCLEOTIDE SEQUENCE [LARGE SCALE GENOMIC DNA]</scope>
    <source>
        <strain evidence="1 2">CCALA 037</strain>
    </source>
</reference>